<dbReference type="EMBL" id="BGPR01002423">
    <property type="protein sequence ID" value="GBM73193.1"/>
    <property type="molecule type" value="Genomic_DNA"/>
</dbReference>
<gene>
    <name evidence="2" type="ORF">AVEN_228977_1</name>
</gene>
<proteinExistence type="predicted"/>
<evidence type="ECO:0000256" key="1">
    <source>
        <dbReference type="SAM" id="MobiDB-lite"/>
    </source>
</evidence>
<accession>A0A4Y2I6A9</accession>
<evidence type="ECO:0000313" key="2">
    <source>
        <dbReference type="EMBL" id="GBM73193.1"/>
    </source>
</evidence>
<feature type="region of interest" description="Disordered" evidence="1">
    <location>
        <begin position="126"/>
        <end position="145"/>
    </location>
</feature>
<evidence type="ECO:0000313" key="3">
    <source>
        <dbReference type="Proteomes" id="UP000499080"/>
    </source>
</evidence>
<keyword evidence="3" id="KW-1185">Reference proteome</keyword>
<dbReference type="Proteomes" id="UP000499080">
    <property type="component" value="Unassembled WGS sequence"/>
</dbReference>
<name>A0A4Y2I6A9_ARAVE</name>
<protein>
    <submittedName>
        <fullName evidence="2">Uncharacterized protein</fullName>
    </submittedName>
</protein>
<dbReference type="OrthoDB" id="411823at2759"/>
<sequence length="175" mass="19395">MLDEIREQRVRITHAAVNTVTQKRSDYPSQSPIAQQTQEISLKSTNIKHGWIRSHVGYSGNEAGDVLAKKATQEGIPTYIPTPRNHIKGLLQKESAGKKNGTMEKQAGVFTTFCLKSRELLLHGKGPKQCSSRATAHSRHTLHNSTPETAIPTAAETWETPYTMLQAVCLQLHIT</sequence>
<organism evidence="2 3">
    <name type="scientific">Araneus ventricosus</name>
    <name type="common">Orbweaver spider</name>
    <name type="synonym">Epeira ventricosa</name>
    <dbReference type="NCBI Taxonomy" id="182803"/>
    <lineage>
        <taxon>Eukaryota</taxon>
        <taxon>Metazoa</taxon>
        <taxon>Ecdysozoa</taxon>
        <taxon>Arthropoda</taxon>
        <taxon>Chelicerata</taxon>
        <taxon>Arachnida</taxon>
        <taxon>Araneae</taxon>
        <taxon>Araneomorphae</taxon>
        <taxon>Entelegynae</taxon>
        <taxon>Araneoidea</taxon>
        <taxon>Araneidae</taxon>
        <taxon>Araneus</taxon>
    </lineage>
</organism>
<comment type="caution">
    <text evidence="2">The sequence shown here is derived from an EMBL/GenBank/DDBJ whole genome shotgun (WGS) entry which is preliminary data.</text>
</comment>
<reference evidence="2 3" key="1">
    <citation type="journal article" date="2019" name="Sci. Rep.">
        <title>Orb-weaving spider Araneus ventricosus genome elucidates the spidroin gene catalogue.</title>
        <authorList>
            <person name="Kono N."/>
            <person name="Nakamura H."/>
            <person name="Ohtoshi R."/>
            <person name="Moran D.A.P."/>
            <person name="Shinohara A."/>
            <person name="Yoshida Y."/>
            <person name="Fujiwara M."/>
            <person name="Mori M."/>
            <person name="Tomita M."/>
            <person name="Arakawa K."/>
        </authorList>
    </citation>
    <scope>NUCLEOTIDE SEQUENCE [LARGE SCALE GENOMIC DNA]</scope>
</reference>
<dbReference type="SUPFAM" id="SSF53098">
    <property type="entry name" value="Ribonuclease H-like"/>
    <property type="match status" value="1"/>
</dbReference>
<dbReference type="InterPro" id="IPR012337">
    <property type="entry name" value="RNaseH-like_sf"/>
</dbReference>
<dbReference type="AlphaFoldDB" id="A0A4Y2I6A9"/>